<dbReference type="InterPro" id="IPR045275">
    <property type="entry name" value="MscS_archaea/bacteria_type"/>
</dbReference>
<evidence type="ECO:0000313" key="11">
    <source>
        <dbReference type="Proteomes" id="UP000184432"/>
    </source>
</evidence>
<evidence type="ECO:0000256" key="6">
    <source>
        <dbReference type="ARBA" id="ARBA00023136"/>
    </source>
</evidence>
<dbReference type="SUPFAM" id="SSF82861">
    <property type="entry name" value="Mechanosensitive channel protein MscS (YggB), transmembrane region"/>
    <property type="match status" value="1"/>
</dbReference>
<dbReference type="InterPro" id="IPR006685">
    <property type="entry name" value="MscS_channel_2nd"/>
</dbReference>
<keyword evidence="11" id="KW-1185">Reference proteome</keyword>
<dbReference type="SUPFAM" id="SSF82689">
    <property type="entry name" value="Mechanosensitive channel protein MscS (YggB), C-terminal domain"/>
    <property type="match status" value="1"/>
</dbReference>
<dbReference type="Gene3D" id="3.30.70.100">
    <property type="match status" value="1"/>
</dbReference>
<dbReference type="RefSeq" id="WP_073313671.1">
    <property type="nucleotide sequence ID" value="NZ_FQYP01000001.1"/>
</dbReference>
<evidence type="ECO:0000256" key="5">
    <source>
        <dbReference type="ARBA" id="ARBA00022989"/>
    </source>
</evidence>
<keyword evidence="6 7" id="KW-0472">Membrane</keyword>
<evidence type="ECO:0000256" key="2">
    <source>
        <dbReference type="ARBA" id="ARBA00008017"/>
    </source>
</evidence>
<dbReference type="STRING" id="570521.SAMN04488508_101574"/>
<dbReference type="PANTHER" id="PTHR30221">
    <property type="entry name" value="SMALL-CONDUCTANCE MECHANOSENSITIVE CHANNEL"/>
    <property type="match status" value="1"/>
</dbReference>
<evidence type="ECO:0000256" key="1">
    <source>
        <dbReference type="ARBA" id="ARBA00004651"/>
    </source>
</evidence>
<organism evidence="10 11">
    <name type="scientific">Aquimarina spongiae</name>
    <dbReference type="NCBI Taxonomy" id="570521"/>
    <lineage>
        <taxon>Bacteria</taxon>
        <taxon>Pseudomonadati</taxon>
        <taxon>Bacteroidota</taxon>
        <taxon>Flavobacteriia</taxon>
        <taxon>Flavobacteriales</taxon>
        <taxon>Flavobacteriaceae</taxon>
        <taxon>Aquimarina</taxon>
    </lineage>
</organism>
<dbReference type="Gene3D" id="1.10.287.1260">
    <property type="match status" value="1"/>
</dbReference>
<sequence>MNSEINSSVGIVTNKLQTWADSFISNLPNILVAIIALLVSYIISRFVYRVTLKLTQKRIKQTSISKLVARCTAVFVVLGGLVLALSALNLGKALTSILAGAGVSGLVVGLALQGTLSNTISGIVLSFRNNIQVGNWIETNGFAGEVIDINLNYFVLKEADNNVVVIPNKQILENPFKNYSLTTKMRVSIICGVGYESDLEEVQKLTTKTIHTFFDQEPIDKQIEFYYTGFEDSSINYLCRFWIEGTSGLDRLKAKSKAIIELKKAYDAAGITIPFPIRTLHFSPQHSIKNLNQLEAFATN</sequence>
<name>A0A1M6B0Y9_9FLAO</name>
<dbReference type="GO" id="GO:0008381">
    <property type="term" value="F:mechanosensitive monoatomic ion channel activity"/>
    <property type="evidence" value="ECO:0007669"/>
    <property type="project" value="InterPro"/>
</dbReference>
<dbReference type="OrthoDB" id="1522493at2"/>
<reference evidence="11" key="1">
    <citation type="submission" date="2016-11" db="EMBL/GenBank/DDBJ databases">
        <authorList>
            <person name="Varghese N."/>
            <person name="Submissions S."/>
        </authorList>
    </citation>
    <scope>NUCLEOTIDE SEQUENCE [LARGE SCALE GENOMIC DNA]</scope>
    <source>
        <strain evidence="11">DSM 22623</strain>
    </source>
</reference>
<feature type="transmembrane region" description="Helical" evidence="7">
    <location>
        <begin position="27"/>
        <end position="47"/>
    </location>
</feature>
<dbReference type="InterPro" id="IPR049278">
    <property type="entry name" value="MS_channel_C"/>
</dbReference>
<feature type="domain" description="Mechanosensitive ion channel MscS C-terminal" evidence="9">
    <location>
        <begin position="188"/>
        <end position="273"/>
    </location>
</feature>
<keyword evidence="3" id="KW-1003">Cell membrane</keyword>
<dbReference type="InterPro" id="IPR011066">
    <property type="entry name" value="MscS_channel_C_sf"/>
</dbReference>
<dbReference type="Pfam" id="PF00924">
    <property type="entry name" value="MS_channel_2nd"/>
    <property type="match status" value="1"/>
</dbReference>
<dbReference type="EMBL" id="FQYP01000001">
    <property type="protein sequence ID" value="SHI42386.1"/>
    <property type="molecule type" value="Genomic_DNA"/>
</dbReference>
<evidence type="ECO:0000259" key="8">
    <source>
        <dbReference type="Pfam" id="PF00924"/>
    </source>
</evidence>
<comment type="subcellular location">
    <subcellularLocation>
        <location evidence="1">Cell membrane</location>
        <topology evidence="1">Multi-pass membrane protein</topology>
    </subcellularLocation>
</comment>
<feature type="domain" description="Mechanosensitive ion channel MscS" evidence="8">
    <location>
        <begin position="115"/>
        <end position="180"/>
    </location>
</feature>
<evidence type="ECO:0000313" key="10">
    <source>
        <dbReference type="EMBL" id="SHI42386.1"/>
    </source>
</evidence>
<dbReference type="GO" id="GO:0005886">
    <property type="term" value="C:plasma membrane"/>
    <property type="evidence" value="ECO:0007669"/>
    <property type="project" value="UniProtKB-SubCell"/>
</dbReference>
<evidence type="ECO:0000256" key="4">
    <source>
        <dbReference type="ARBA" id="ARBA00022692"/>
    </source>
</evidence>
<accession>A0A1M6B0Y9</accession>
<gene>
    <name evidence="10" type="ORF">SAMN04488508_101574</name>
</gene>
<evidence type="ECO:0000256" key="3">
    <source>
        <dbReference type="ARBA" id="ARBA00022475"/>
    </source>
</evidence>
<dbReference type="SUPFAM" id="SSF50182">
    <property type="entry name" value="Sm-like ribonucleoproteins"/>
    <property type="match status" value="1"/>
</dbReference>
<dbReference type="InterPro" id="IPR023408">
    <property type="entry name" value="MscS_beta-dom_sf"/>
</dbReference>
<dbReference type="Pfam" id="PF05552">
    <property type="entry name" value="MS_channel_1st_1"/>
    <property type="match status" value="1"/>
</dbReference>
<protein>
    <submittedName>
        <fullName evidence="10">Small conductance mechanosensitive channel</fullName>
    </submittedName>
</protein>
<proteinExistence type="inferred from homology"/>
<dbReference type="InterPro" id="IPR008910">
    <property type="entry name" value="MSC_TM_helix"/>
</dbReference>
<keyword evidence="4 7" id="KW-0812">Transmembrane</keyword>
<dbReference type="PANTHER" id="PTHR30221:SF1">
    <property type="entry name" value="SMALL-CONDUCTANCE MECHANOSENSITIVE CHANNEL"/>
    <property type="match status" value="1"/>
</dbReference>
<dbReference type="Gene3D" id="2.30.30.60">
    <property type="match status" value="1"/>
</dbReference>
<dbReference type="Pfam" id="PF21082">
    <property type="entry name" value="MS_channel_3rd"/>
    <property type="match status" value="1"/>
</dbReference>
<dbReference type="Proteomes" id="UP000184432">
    <property type="component" value="Unassembled WGS sequence"/>
</dbReference>
<evidence type="ECO:0000256" key="7">
    <source>
        <dbReference type="SAM" id="Phobius"/>
    </source>
</evidence>
<dbReference type="AlphaFoldDB" id="A0A1M6B0Y9"/>
<feature type="transmembrane region" description="Helical" evidence="7">
    <location>
        <begin position="67"/>
        <end position="87"/>
    </location>
</feature>
<dbReference type="InterPro" id="IPR010920">
    <property type="entry name" value="LSM_dom_sf"/>
</dbReference>
<evidence type="ECO:0000259" key="9">
    <source>
        <dbReference type="Pfam" id="PF21082"/>
    </source>
</evidence>
<dbReference type="InterPro" id="IPR011014">
    <property type="entry name" value="MscS_channel_TM-2"/>
</dbReference>
<keyword evidence="5 7" id="KW-1133">Transmembrane helix</keyword>
<comment type="similarity">
    <text evidence="2">Belongs to the MscS (TC 1.A.23) family.</text>
</comment>